<dbReference type="STRING" id="1434232.MAIT1_01569"/>
<keyword evidence="2" id="KW-1185">Reference proteome</keyword>
<evidence type="ECO:0000313" key="1">
    <source>
        <dbReference type="EMBL" id="OSM01571.1"/>
    </source>
</evidence>
<evidence type="ECO:0000313" key="2">
    <source>
        <dbReference type="Proteomes" id="UP000194003"/>
    </source>
</evidence>
<name>A0A1Y2K0M1_9PROT</name>
<proteinExistence type="predicted"/>
<dbReference type="Proteomes" id="UP000194003">
    <property type="component" value="Unassembled WGS sequence"/>
</dbReference>
<accession>A0A1Y2K0M1</accession>
<gene>
    <name evidence="1" type="ORF">MAIT1_01569</name>
</gene>
<dbReference type="AlphaFoldDB" id="A0A1Y2K0M1"/>
<organism evidence="1 2">
    <name type="scientific">Magnetofaba australis IT-1</name>
    <dbReference type="NCBI Taxonomy" id="1434232"/>
    <lineage>
        <taxon>Bacteria</taxon>
        <taxon>Pseudomonadati</taxon>
        <taxon>Pseudomonadota</taxon>
        <taxon>Magnetococcia</taxon>
        <taxon>Magnetococcales</taxon>
        <taxon>Magnetococcaceae</taxon>
        <taxon>Magnetofaba</taxon>
    </lineage>
</organism>
<comment type="caution">
    <text evidence="1">The sequence shown here is derived from an EMBL/GenBank/DDBJ whole genome shotgun (WGS) entry which is preliminary data.</text>
</comment>
<protein>
    <submittedName>
        <fullName evidence="1">Uncharacterized protein</fullName>
    </submittedName>
</protein>
<reference evidence="1 2" key="1">
    <citation type="journal article" date="2016" name="BMC Genomics">
        <title>Combined genomic and structural analyses of a cultured magnetotactic bacterium reveals its niche adaptation to a dynamic environment.</title>
        <authorList>
            <person name="Araujo A.C."/>
            <person name="Morillo V."/>
            <person name="Cypriano J."/>
            <person name="Teixeira L.C."/>
            <person name="Leao P."/>
            <person name="Lyra S."/>
            <person name="Almeida L.G."/>
            <person name="Bazylinski D.A."/>
            <person name="Vasconcellos A.T."/>
            <person name="Abreu F."/>
            <person name="Lins U."/>
        </authorList>
    </citation>
    <scope>NUCLEOTIDE SEQUENCE [LARGE SCALE GENOMIC DNA]</scope>
    <source>
        <strain evidence="1 2">IT-1</strain>
    </source>
</reference>
<sequence length="70" mass="7662">MRLQGDEADLRRAAGRALGPCRGGEAKCETQRDKGAGEMRVLGECHRVLSGIDVISVSRMIVLEWSFNVC</sequence>
<dbReference type="EMBL" id="LVJN01000020">
    <property type="protein sequence ID" value="OSM01571.1"/>
    <property type="molecule type" value="Genomic_DNA"/>
</dbReference>